<feature type="domain" description="Flavoprotein" evidence="1">
    <location>
        <begin position="6"/>
        <end position="99"/>
    </location>
</feature>
<keyword evidence="3" id="KW-1185">Reference proteome</keyword>
<evidence type="ECO:0000259" key="1">
    <source>
        <dbReference type="Pfam" id="PF02441"/>
    </source>
</evidence>
<evidence type="ECO:0000313" key="3">
    <source>
        <dbReference type="Proteomes" id="UP001183585"/>
    </source>
</evidence>
<dbReference type="InterPro" id="IPR036551">
    <property type="entry name" value="Flavin_trans-like"/>
</dbReference>
<sequence length="177" mass="19006">MSTQSIYVIASAAPPVQHIKHLLDVLDDTGWQPCLILTPTAATWVDVDDLAARVDGLLRVQPRTPQDPDPLPRADVVLAAPLTFNTLNKWASGISDTLALGLLNEAIGLDLPVLAAPVIKAVLRTHPAYPASIATLQRAGVHLMDPDRVTIRRDDGTVTADWSAIAQRLDQLAPPKP</sequence>
<dbReference type="Gene3D" id="3.40.50.1950">
    <property type="entry name" value="Flavin prenyltransferase-like"/>
    <property type="match status" value="1"/>
</dbReference>
<protein>
    <recommendedName>
        <fullName evidence="1">Flavoprotein domain-containing protein</fullName>
    </recommendedName>
</protein>
<organism evidence="2 3">
    <name type="scientific">Promicromonospora iranensis</name>
    <dbReference type="NCBI Taxonomy" id="1105144"/>
    <lineage>
        <taxon>Bacteria</taxon>
        <taxon>Bacillati</taxon>
        <taxon>Actinomycetota</taxon>
        <taxon>Actinomycetes</taxon>
        <taxon>Micrococcales</taxon>
        <taxon>Promicromonosporaceae</taxon>
        <taxon>Promicromonospora</taxon>
    </lineage>
</organism>
<comment type="caution">
    <text evidence="2">The sequence shown here is derived from an EMBL/GenBank/DDBJ whole genome shotgun (WGS) entry which is preliminary data.</text>
</comment>
<name>A0ABU2CUV9_9MICO</name>
<gene>
    <name evidence="2" type="ORF">J2S48_004651</name>
</gene>
<proteinExistence type="predicted"/>
<dbReference type="SUPFAM" id="SSF52507">
    <property type="entry name" value="Homo-oligomeric flavin-containing Cys decarboxylases, HFCD"/>
    <property type="match status" value="1"/>
</dbReference>
<dbReference type="Proteomes" id="UP001183585">
    <property type="component" value="Unassembled WGS sequence"/>
</dbReference>
<evidence type="ECO:0000313" key="2">
    <source>
        <dbReference type="EMBL" id="MDR7385136.1"/>
    </source>
</evidence>
<reference evidence="2 3" key="1">
    <citation type="submission" date="2023-07" db="EMBL/GenBank/DDBJ databases">
        <title>Sequencing the genomes of 1000 actinobacteria strains.</title>
        <authorList>
            <person name="Klenk H.-P."/>
        </authorList>
    </citation>
    <scope>NUCLEOTIDE SEQUENCE [LARGE SCALE GENOMIC DNA]</scope>
    <source>
        <strain evidence="2 3">DSM 45554</strain>
    </source>
</reference>
<dbReference type="RefSeq" id="WP_274997341.1">
    <property type="nucleotide sequence ID" value="NZ_JAJQQP010000015.1"/>
</dbReference>
<accession>A0ABU2CUV9</accession>
<dbReference type="Pfam" id="PF02441">
    <property type="entry name" value="Flavoprotein"/>
    <property type="match status" value="1"/>
</dbReference>
<dbReference type="EMBL" id="JAVDYE010000001">
    <property type="protein sequence ID" value="MDR7385136.1"/>
    <property type="molecule type" value="Genomic_DNA"/>
</dbReference>
<dbReference type="InterPro" id="IPR003382">
    <property type="entry name" value="Flavoprotein"/>
</dbReference>